<dbReference type="RefSeq" id="WP_204198892.1">
    <property type="nucleotide sequence ID" value="NZ_JAFEMC010000003.1"/>
</dbReference>
<accession>A0ABS2D781</accession>
<evidence type="ECO:0000313" key="1">
    <source>
        <dbReference type="EMBL" id="MBM6576776.1"/>
    </source>
</evidence>
<organism evidence="1 2">
    <name type="scientific">Sphingomonas longa</name>
    <dbReference type="NCBI Taxonomy" id="2778730"/>
    <lineage>
        <taxon>Bacteria</taxon>
        <taxon>Pseudomonadati</taxon>
        <taxon>Pseudomonadota</taxon>
        <taxon>Alphaproteobacteria</taxon>
        <taxon>Sphingomonadales</taxon>
        <taxon>Sphingomonadaceae</taxon>
        <taxon>Sphingomonas</taxon>
    </lineage>
</organism>
<dbReference type="Pfam" id="PF11367">
    <property type="entry name" value="Tail_completion_gp17"/>
    <property type="match status" value="1"/>
</dbReference>
<evidence type="ECO:0000313" key="2">
    <source>
        <dbReference type="Proteomes" id="UP000763641"/>
    </source>
</evidence>
<protein>
    <submittedName>
        <fullName evidence="1">DUF3168 domain-containing protein</fullName>
    </submittedName>
</protein>
<proteinExistence type="predicted"/>
<dbReference type="InterPro" id="IPR021508">
    <property type="entry name" value="Gp17-like"/>
</dbReference>
<dbReference type="EMBL" id="JAFEMC010000003">
    <property type="protein sequence ID" value="MBM6576776.1"/>
    <property type="molecule type" value="Genomic_DNA"/>
</dbReference>
<dbReference type="InterPro" id="IPR053745">
    <property type="entry name" value="Viral_Tail_Comp_sf"/>
</dbReference>
<sequence length="127" mass="13682">MSAGALLRAAVVADLGAVAGMTVFDAPPVRGAVPFAVVGEAMLTDWSGAAFTGREGRFAVTLTDEGEVPVRLRTLVAAVEDRLPEMARDLGQGWRIAALRLAGGRMRRERARWVATVEFQVRVYRAQ</sequence>
<gene>
    <name evidence="1" type="ORF">ILT43_10350</name>
</gene>
<name>A0ABS2D781_9SPHN</name>
<dbReference type="Proteomes" id="UP000763641">
    <property type="component" value="Unassembled WGS sequence"/>
</dbReference>
<dbReference type="Gene3D" id="3.30.2000.30">
    <property type="match status" value="1"/>
</dbReference>
<comment type="caution">
    <text evidence="1">The sequence shown here is derived from an EMBL/GenBank/DDBJ whole genome shotgun (WGS) entry which is preliminary data.</text>
</comment>
<keyword evidence="2" id="KW-1185">Reference proteome</keyword>
<reference evidence="1 2" key="1">
    <citation type="submission" date="2020-12" db="EMBL/GenBank/DDBJ databases">
        <title>Sphingomonas sp.</title>
        <authorList>
            <person name="Kim M.K."/>
        </authorList>
    </citation>
    <scope>NUCLEOTIDE SEQUENCE [LARGE SCALE GENOMIC DNA]</scope>
    <source>
        <strain evidence="1 2">BT552</strain>
    </source>
</reference>